<dbReference type="InterPro" id="IPR021508">
    <property type="entry name" value="Gp17-like"/>
</dbReference>
<sequence length="131" mass="14787">MAQDFEEAMTEEFETITALGGRVYPVFAPEANAGQGVPYLIYTSSAGVRTKTQDGYQTGREVRGELNVITARYADLKTLVNAVIEKFISFAQRSIGTDGPYIQEVTYEQPVELYEPEPKLHRCVIEFEVYY</sequence>
<comment type="caution">
    <text evidence="1">The sequence shown here is derived from an EMBL/GenBank/DDBJ whole genome shotgun (WGS) entry which is preliminary data.</text>
</comment>
<gene>
    <name evidence="1" type="ORF">ICC18_14265</name>
</gene>
<dbReference type="Pfam" id="PF11367">
    <property type="entry name" value="Tail_completion_gp17"/>
    <property type="match status" value="1"/>
</dbReference>
<reference evidence="1" key="1">
    <citation type="submission" date="2020-09" db="EMBL/GenBank/DDBJ databases">
        <title>Draft Genome Sequence of Paenibacillus sp. WST5.</title>
        <authorList>
            <person name="Bao Z."/>
        </authorList>
    </citation>
    <scope>NUCLEOTIDE SEQUENCE</scope>
    <source>
        <strain evidence="1">WST5</strain>
    </source>
</reference>
<dbReference type="RefSeq" id="WP_188175076.1">
    <property type="nucleotide sequence ID" value="NZ_JACVVD010000004.1"/>
</dbReference>
<name>A0A926KQG9_9BACL</name>
<evidence type="ECO:0000313" key="1">
    <source>
        <dbReference type="EMBL" id="MBD0381286.1"/>
    </source>
</evidence>
<evidence type="ECO:0000313" key="2">
    <source>
        <dbReference type="Proteomes" id="UP000650466"/>
    </source>
</evidence>
<dbReference type="AlphaFoldDB" id="A0A926KQG9"/>
<accession>A0A926KQG9</accession>
<dbReference type="Proteomes" id="UP000650466">
    <property type="component" value="Unassembled WGS sequence"/>
</dbReference>
<proteinExistence type="predicted"/>
<organism evidence="1 2">
    <name type="scientific">Paenibacillus sedimenti</name>
    <dbReference type="NCBI Taxonomy" id="2770274"/>
    <lineage>
        <taxon>Bacteria</taxon>
        <taxon>Bacillati</taxon>
        <taxon>Bacillota</taxon>
        <taxon>Bacilli</taxon>
        <taxon>Bacillales</taxon>
        <taxon>Paenibacillaceae</taxon>
        <taxon>Paenibacillus</taxon>
    </lineage>
</organism>
<keyword evidence="2" id="KW-1185">Reference proteome</keyword>
<dbReference type="EMBL" id="JACVVD010000004">
    <property type="protein sequence ID" value="MBD0381286.1"/>
    <property type="molecule type" value="Genomic_DNA"/>
</dbReference>
<protein>
    <submittedName>
        <fullName evidence="1">DUF3168 domain-containing protein</fullName>
    </submittedName>
</protein>